<keyword evidence="11" id="KW-0482">Metalloprotease</keyword>
<dbReference type="SMART" id="SM00734">
    <property type="entry name" value="ZnF_Rad18"/>
    <property type="match status" value="1"/>
</dbReference>
<keyword evidence="19" id="KW-1185">Reference proteome</keyword>
<feature type="region of interest" description="Disordered" evidence="16">
    <location>
        <begin position="198"/>
        <end position="276"/>
    </location>
</feature>
<accession>A0A9P8LA20</accession>
<evidence type="ECO:0000256" key="12">
    <source>
        <dbReference type="ARBA" id="ARBA00023204"/>
    </source>
</evidence>
<evidence type="ECO:0000256" key="16">
    <source>
        <dbReference type="SAM" id="MobiDB-lite"/>
    </source>
</evidence>
<evidence type="ECO:0000256" key="14">
    <source>
        <dbReference type="ARBA" id="ARBA00030396"/>
    </source>
</evidence>
<dbReference type="EMBL" id="JAGHQM010000858">
    <property type="protein sequence ID" value="KAH0558398.1"/>
    <property type="molecule type" value="Genomic_DNA"/>
</dbReference>
<evidence type="ECO:0000256" key="6">
    <source>
        <dbReference type="ARBA" id="ARBA00022723"/>
    </source>
</evidence>
<dbReference type="GO" id="GO:0006281">
    <property type="term" value="P:DNA repair"/>
    <property type="evidence" value="ECO:0007669"/>
    <property type="project" value="UniProtKB-KW"/>
</dbReference>
<dbReference type="InterPro" id="IPR055220">
    <property type="entry name" value="SPRTN_ZBD"/>
</dbReference>
<dbReference type="AlphaFoldDB" id="A0A9P8LA20"/>
<dbReference type="GO" id="GO:0031593">
    <property type="term" value="F:polyubiquitin modification-dependent protein binding"/>
    <property type="evidence" value="ECO:0007669"/>
    <property type="project" value="TreeGrafter"/>
</dbReference>
<evidence type="ECO:0000256" key="13">
    <source>
        <dbReference type="ARBA" id="ARBA00023242"/>
    </source>
</evidence>
<evidence type="ECO:0000256" key="1">
    <source>
        <dbReference type="ARBA" id="ARBA00004123"/>
    </source>
</evidence>
<organism evidence="18 19">
    <name type="scientific">Trichoglossum hirsutum</name>
    <dbReference type="NCBI Taxonomy" id="265104"/>
    <lineage>
        <taxon>Eukaryota</taxon>
        <taxon>Fungi</taxon>
        <taxon>Dikarya</taxon>
        <taxon>Ascomycota</taxon>
        <taxon>Pezizomycotina</taxon>
        <taxon>Geoglossomycetes</taxon>
        <taxon>Geoglossales</taxon>
        <taxon>Geoglossaceae</taxon>
        <taxon>Trichoglossum</taxon>
    </lineage>
</organism>
<sequence length="303" mass="33357">MSMVSDEDAALQAASSLDSLSAAQQSAASQIDRLIHSGDGSPFVDIQRLLPLYDVLYFRGRLSGNVEVSWSKRLTLTHPSAPCKGNPRLTEYPGSIHAYLFLATSYRHSRSSHEDDGHGPGFVLLATSINNHAKTNITTHHDFDAEVDSYRTHIWQCSGICRQKPPHFGLVKRAMNRPPGKSDAWFARHEEECGGTWEKIAEPEPKVPLQKAGKPNQTGKQKNNLDGWIKKEKKDAAPLTTTGQLTTSTAPTSPTAKRSRDPTSNGPELQPSSDKKLIVECPICSKPMFADSINEHLDLEHCP</sequence>
<evidence type="ECO:0000259" key="17">
    <source>
        <dbReference type="PROSITE" id="PS51908"/>
    </source>
</evidence>
<feature type="compositionally biased region" description="Low complexity" evidence="16">
    <location>
        <begin position="237"/>
        <end position="256"/>
    </location>
</feature>
<evidence type="ECO:0000313" key="18">
    <source>
        <dbReference type="EMBL" id="KAH0558398.1"/>
    </source>
</evidence>
<keyword evidence="8 15" id="KW-0863">Zinc-finger</keyword>
<dbReference type="GO" id="GO:0003697">
    <property type="term" value="F:single-stranded DNA binding"/>
    <property type="evidence" value="ECO:0007669"/>
    <property type="project" value="InterPro"/>
</dbReference>
<keyword evidence="7 15" id="KW-0227">DNA damage</keyword>
<feature type="compositionally biased region" description="Polar residues" evidence="16">
    <location>
        <begin position="215"/>
        <end position="224"/>
    </location>
</feature>
<keyword evidence="5" id="KW-0645">Protease</keyword>
<evidence type="ECO:0000256" key="15">
    <source>
        <dbReference type="PROSITE-ProRule" id="PRU01256"/>
    </source>
</evidence>
<dbReference type="PROSITE" id="PS51908">
    <property type="entry name" value="ZF_UBZ4"/>
    <property type="match status" value="1"/>
</dbReference>
<keyword evidence="4" id="KW-0158">Chromosome</keyword>
<dbReference type="Proteomes" id="UP000750711">
    <property type="component" value="Unassembled WGS sequence"/>
</dbReference>
<dbReference type="GO" id="GO:0008270">
    <property type="term" value="F:zinc ion binding"/>
    <property type="evidence" value="ECO:0007669"/>
    <property type="project" value="UniProtKB-KW"/>
</dbReference>
<dbReference type="SMART" id="SM00731">
    <property type="entry name" value="SprT"/>
    <property type="match status" value="1"/>
</dbReference>
<name>A0A9P8LA20_9PEZI</name>
<dbReference type="GO" id="GO:0006508">
    <property type="term" value="P:proteolysis"/>
    <property type="evidence" value="ECO:0007669"/>
    <property type="project" value="UniProtKB-KW"/>
</dbReference>
<comment type="caution">
    <text evidence="18">The sequence shown here is derived from an EMBL/GenBank/DDBJ whole genome shotgun (WGS) entry which is preliminary data.</text>
</comment>
<comment type="similarity">
    <text evidence="3">Belongs to the Spartan family.</text>
</comment>
<evidence type="ECO:0000256" key="11">
    <source>
        <dbReference type="ARBA" id="ARBA00023049"/>
    </source>
</evidence>
<dbReference type="InterPro" id="IPR006642">
    <property type="entry name" value="Rad18_UBZ4"/>
</dbReference>
<keyword evidence="10" id="KW-0862">Zinc</keyword>
<dbReference type="InterPro" id="IPR006640">
    <property type="entry name" value="SprT-like_domain"/>
</dbReference>
<dbReference type="Pfam" id="PF22934">
    <property type="entry name" value="SPRTN_ZBD"/>
    <property type="match status" value="1"/>
</dbReference>
<evidence type="ECO:0000256" key="7">
    <source>
        <dbReference type="ARBA" id="ARBA00022763"/>
    </source>
</evidence>
<evidence type="ECO:0000256" key="8">
    <source>
        <dbReference type="ARBA" id="ARBA00022771"/>
    </source>
</evidence>
<reference evidence="18" key="1">
    <citation type="submission" date="2021-03" db="EMBL/GenBank/DDBJ databases">
        <title>Comparative genomics and phylogenomic investigation of the class Geoglossomycetes provide insights into ecological specialization and systematics.</title>
        <authorList>
            <person name="Melie T."/>
            <person name="Pirro S."/>
            <person name="Miller A.N."/>
            <person name="Quandt A."/>
        </authorList>
    </citation>
    <scope>NUCLEOTIDE SEQUENCE</scope>
    <source>
        <strain evidence="18">CAQ_001_2017</strain>
    </source>
</reference>
<proteinExistence type="inferred from homology"/>
<keyword evidence="6" id="KW-0479">Metal-binding</keyword>
<dbReference type="InterPro" id="IPR044245">
    <property type="entry name" value="Spartan"/>
</dbReference>
<evidence type="ECO:0000256" key="4">
    <source>
        <dbReference type="ARBA" id="ARBA00022454"/>
    </source>
</evidence>
<dbReference type="GO" id="GO:0005634">
    <property type="term" value="C:nucleus"/>
    <property type="evidence" value="ECO:0007669"/>
    <property type="project" value="UniProtKB-SubCell"/>
</dbReference>
<evidence type="ECO:0000256" key="10">
    <source>
        <dbReference type="ARBA" id="ARBA00022833"/>
    </source>
</evidence>
<dbReference type="PANTHER" id="PTHR21220">
    <property type="entry name" value="DNA-DEPENDENT METALLOPROTEASE SPRTN"/>
    <property type="match status" value="1"/>
</dbReference>
<dbReference type="GO" id="GO:0005694">
    <property type="term" value="C:chromosome"/>
    <property type="evidence" value="ECO:0007669"/>
    <property type="project" value="UniProtKB-SubCell"/>
</dbReference>
<evidence type="ECO:0000256" key="9">
    <source>
        <dbReference type="ARBA" id="ARBA00022801"/>
    </source>
</evidence>
<evidence type="ECO:0000313" key="19">
    <source>
        <dbReference type="Proteomes" id="UP000750711"/>
    </source>
</evidence>
<comment type="subcellular location">
    <subcellularLocation>
        <location evidence="2">Chromosome</location>
    </subcellularLocation>
    <subcellularLocation>
        <location evidence="1">Nucleus</location>
    </subcellularLocation>
</comment>
<evidence type="ECO:0000256" key="3">
    <source>
        <dbReference type="ARBA" id="ARBA00010724"/>
    </source>
</evidence>
<keyword evidence="13" id="KW-0539">Nucleus</keyword>
<keyword evidence="12 15" id="KW-0234">DNA repair</keyword>
<dbReference type="PANTHER" id="PTHR21220:SF0">
    <property type="entry name" value="DNA-DEPENDENT METALLOPROTEASE SPRTN"/>
    <property type="match status" value="1"/>
</dbReference>
<feature type="compositionally biased region" description="Polar residues" evidence="16">
    <location>
        <begin position="262"/>
        <end position="272"/>
    </location>
</feature>
<dbReference type="GO" id="GO:0004222">
    <property type="term" value="F:metalloendopeptidase activity"/>
    <property type="evidence" value="ECO:0007669"/>
    <property type="project" value="InterPro"/>
</dbReference>
<feature type="domain" description="UBZ4-type" evidence="17">
    <location>
        <begin position="278"/>
        <end position="303"/>
    </location>
</feature>
<dbReference type="Gene3D" id="3.30.160.60">
    <property type="entry name" value="Classic Zinc Finger"/>
    <property type="match status" value="1"/>
</dbReference>
<gene>
    <name evidence="18" type="ORF">GP486_004944</name>
</gene>
<evidence type="ECO:0000256" key="5">
    <source>
        <dbReference type="ARBA" id="ARBA00022670"/>
    </source>
</evidence>
<evidence type="ECO:0000256" key="2">
    <source>
        <dbReference type="ARBA" id="ARBA00004286"/>
    </source>
</evidence>
<protein>
    <recommendedName>
        <fullName evidence="14">Protein with SprT-like domain at the N terminus</fullName>
    </recommendedName>
</protein>
<keyword evidence="9" id="KW-0378">Hydrolase</keyword>